<gene>
    <name evidence="1" type="ORF">CCAN12_800110</name>
</gene>
<organism evidence="1 2">
    <name type="scientific">Capnocytophaga canimorsus</name>
    <dbReference type="NCBI Taxonomy" id="28188"/>
    <lineage>
        <taxon>Bacteria</taxon>
        <taxon>Pseudomonadati</taxon>
        <taxon>Bacteroidota</taxon>
        <taxon>Flavobacteriia</taxon>
        <taxon>Flavobacteriales</taxon>
        <taxon>Flavobacteriaceae</taxon>
        <taxon>Capnocytophaga</taxon>
    </lineage>
</organism>
<evidence type="ECO:0000313" key="1">
    <source>
        <dbReference type="EMBL" id="CEN41208.1"/>
    </source>
</evidence>
<dbReference type="AlphaFoldDB" id="A0A0B7HUR4"/>
<protein>
    <submittedName>
        <fullName evidence="1">Uncharacterized protein</fullName>
    </submittedName>
</protein>
<dbReference type="Proteomes" id="UP000044026">
    <property type="component" value="Unassembled WGS sequence"/>
</dbReference>
<evidence type="ECO:0000313" key="2">
    <source>
        <dbReference type="Proteomes" id="UP000044026"/>
    </source>
</evidence>
<reference evidence="1 2" key="1">
    <citation type="submission" date="2015-01" db="EMBL/GenBank/DDBJ databases">
        <authorList>
            <person name="Xiang T."/>
            <person name="Song Y."/>
            <person name="Huang L."/>
            <person name="Wang B."/>
            <person name="Wu P."/>
        </authorList>
    </citation>
    <scope>NUCLEOTIDE SEQUENCE [LARGE SCALE GENOMIC DNA]</scope>
    <source>
        <strain evidence="1 2">Cc12</strain>
    </source>
</reference>
<dbReference type="RefSeq" id="WP_042002103.1">
    <property type="nucleotide sequence ID" value="NZ_CP022382.1"/>
</dbReference>
<dbReference type="PROSITE" id="PS51257">
    <property type="entry name" value="PROKAR_LIPOPROTEIN"/>
    <property type="match status" value="1"/>
</dbReference>
<dbReference type="Pfam" id="PF25594">
    <property type="entry name" value="GldB_lipo"/>
    <property type="match status" value="1"/>
</dbReference>
<proteinExistence type="predicted"/>
<dbReference type="EMBL" id="CDOE01000079">
    <property type="protein sequence ID" value="CEN41208.1"/>
    <property type="molecule type" value="Genomic_DNA"/>
</dbReference>
<sequence>MKKSVYTLVGFLCAMWLVSCKTDTLQKEIEQIPVALEIIRFDSLFVTTSADNFHSLKKQYPYLFPSNIADSIWLAKQKDTLELEITAEIQKQFKQFSSERKQLRNLFQHIKYYFPDFESPKIITLASEVDYRSRVIYADSLLLIGLDNYLGVNHRFYEDIEKYIRSEFEKENIVIDVAETFSEQLIPRQQHLSFLDAMIFEGKKLYLMQLLLPKKSSSALLKYTKEQWNWVEANESEMWRYFVENELLYQTDKKLLSRFLYPAPFSKFYLELDNESPGQVGKYIGFNIVKSYADNHSETSLVALLSLSADELFKKSYYKPKK</sequence>
<dbReference type="GeneID" id="69580265"/>
<dbReference type="NCBIfam" id="TIGR03514">
    <property type="entry name" value="GldB_lipo"/>
    <property type="match status" value="1"/>
</dbReference>
<name>A0A0B7HUR4_9FLAO</name>
<dbReference type="InterPro" id="IPR019853">
    <property type="entry name" value="GldB-like"/>
</dbReference>
<accession>A0A0B7HUR4</accession>